<proteinExistence type="predicted"/>
<dbReference type="AlphaFoldDB" id="A0A2C9UUI6"/>
<evidence type="ECO:0000313" key="1">
    <source>
        <dbReference type="EMBL" id="OAY35275.1"/>
    </source>
</evidence>
<dbReference type="EMBL" id="CM004398">
    <property type="protein sequence ID" value="OAY35275.1"/>
    <property type="molecule type" value="Genomic_DNA"/>
</dbReference>
<gene>
    <name evidence="1" type="ORF">MANES_12G086700</name>
</gene>
<accession>A0A2C9UUI6</accession>
<protein>
    <submittedName>
        <fullName evidence="1">Uncharacterized protein</fullName>
    </submittedName>
</protein>
<name>A0A2C9UUI6_MANES</name>
<sequence>MRIEKKQGELIYASCFDYVADFSHLLISSCRSKLIGKLWLIEKGL</sequence>
<reference evidence="1" key="1">
    <citation type="submission" date="2016-02" db="EMBL/GenBank/DDBJ databases">
        <title>WGS assembly of Manihot esculenta.</title>
        <authorList>
            <person name="Bredeson J.V."/>
            <person name="Prochnik S.E."/>
            <person name="Lyons J.B."/>
            <person name="Schmutz J."/>
            <person name="Grimwood J."/>
            <person name="Vrebalov J."/>
            <person name="Bart R.S."/>
            <person name="Amuge T."/>
            <person name="Ferguson M.E."/>
            <person name="Green R."/>
            <person name="Putnam N."/>
            <person name="Stites J."/>
            <person name="Rounsley S."/>
            <person name="Rokhsar D.S."/>
        </authorList>
    </citation>
    <scope>NUCLEOTIDE SEQUENCE [LARGE SCALE GENOMIC DNA]</scope>
    <source>
        <tissue evidence="1">Leaf</tissue>
    </source>
</reference>
<organism evidence="1">
    <name type="scientific">Manihot esculenta</name>
    <name type="common">Cassava</name>
    <name type="synonym">Jatropha manihot</name>
    <dbReference type="NCBI Taxonomy" id="3983"/>
    <lineage>
        <taxon>Eukaryota</taxon>
        <taxon>Viridiplantae</taxon>
        <taxon>Streptophyta</taxon>
        <taxon>Embryophyta</taxon>
        <taxon>Tracheophyta</taxon>
        <taxon>Spermatophyta</taxon>
        <taxon>Magnoliopsida</taxon>
        <taxon>eudicotyledons</taxon>
        <taxon>Gunneridae</taxon>
        <taxon>Pentapetalae</taxon>
        <taxon>rosids</taxon>
        <taxon>fabids</taxon>
        <taxon>Malpighiales</taxon>
        <taxon>Euphorbiaceae</taxon>
        <taxon>Crotonoideae</taxon>
        <taxon>Manihoteae</taxon>
        <taxon>Manihot</taxon>
    </lineage>
</organism>